<evidence type="ECO:0000313" key="1">
    <source>
        <dbReference type="EMBL" id="GJT17086.1"/>
    </source>
</evidence>
<organism evidence="1 2">
    <name type="scientific">Tanacetum coccineum</name>
    <dbReference type="NCBI Taxonomy" id="301880"/>
    <lineage>
        <taxon>Eukaryota</taxon>
        <taxon>Viridiplantae</taxon>
        <taxon>Streptophyta</taxon>
        <taxon>Embryophyta</taxon>
        <taxon>Tracheophyta</taxon>
        <taxon>Spermatophyta</taxon>
        <taxon>Magnoliopsida</taxon>
        <taxon>eudicotyledons</taxon>
        <taxon>Gunneridae</taxon>
        <taxon>Pentapetalae</taxon>
        <taxon>asterids</taxon>
        <taxon>campanulids</taxon>
        <taxon>Asterales</taxon>
        <taxon>Asteraceae</taxon>
        <taxon>Asteroideae</taxon>
        <taxon>Anthemideae</taxon>
        <taxon>Anthemidinae</taxon>
        <taxon>Tanacetum</taxon>
    </lineage>
</organism>
<gene>
    <name evidence="1" type="ORF">Tco_0875792</name>
</gene>
<dbReference type="Proteomes" id="UP001151760">
    <property type="component" value="Unassembled WGS sequence"/>
</dbReference>
<dbReference type="EMBL" id="BQNB010013528">
    <property type="protein sequence ID" value="GJT17086.1"/>
    <property type="molecule type" value="Genomic_DNA"/>
</dbReference>
<evidence type="ECO:0008006" key="3">
    <source>
        <dbReference type="Google" id="ProtNLM"/>
    </source>
</evidence>
<accession>A0ABQ5BTB4</accession>
<reference evidence="1" key="2">
    <citation type="submission" date="2022-01" db="EMBL/GenBank/DDBJ databases">
        <authorList>
            <person name="Yamashiro T."/>
            <person name="Shiraishi A."/>
            <person name="Satake H."/>
            <person name="Nakayama K."/>
        </authorList>
    </citation>
    <scope>NUCLEOTIDE SEQUENCE</scope>
</reference>
<comment type="caution">
    <text evidence="1">The sequence shown here is derived from an EMBL/GenBank/DDBJ whole genome shotgun (WGS) entry which is preliminary data.</text>
</comment>
<sequence length="122" mass="14261">MVSRISITDNNAISKFMKKLKFLKEQIRLFVRAKKESACMQRLNLKVKNEFLSHFKERFDRPCSSRLILDMTYPNRLNLDQIDDLERNVTKEEIKRAVWDCGTDKSPGSDGFYVGLIEDIGI</sequence>
<proteinExistence type="predicted"/>
<reference evidence="1" key="1">
    <citation type="journal article" date="2022" name="Int. J. Mol. Sci.">
        <title>Draft Genome of Tanacetum Coccineum: Genomic Comparison of Closely Related Tanacetum-Family Plants.</title>
        <authorList>
            <person name="Yamashiro T."/>
            <person name="Shiraishi A."/>
            <person name="Nakayama K."/>
            <person name="Satake H."/>
        </authorList>
    </citation>
    <scope>NUCLEOTIDE SEQUENCE</scope>
</reference>
<keyword evidence="2" id="KW-1185">Reference proteome</keyword>
<name>A0ABQ5BTB4_9ASTR</name>
<protein>
    <recommendedName>
        <fullName evidence="3">RNA-directed DNA polymerase, eukaryota</fullName>
    </recommendedName>
</protein>
<evidence type="ECO:0000313" key="2">
    <source>
        <dbReference type="Proteomes" id="UP001151760"/>
    </source>
</evidence>